<gene>
    <name evidence="4" type="ORF">CEN88_8</name>
</gene>
<dbReference type="Proteomes" id="UP000318711">
    <property type="component" value="Unassembled WGS sequence"/>
</dbReference>
<dbReference type="InterPro" id="IPR029056">
    <property type="entry name" value="Ribokinase-like"/>
</dbReference>
<keyword evidence="1" id="KW-0808">Transferase</keyword>
<dbReference type="InterPro" id="IPR011611">
    <property type="entry name" value="PfkB_dom"/>
</dbReference>
<evidence type="ECO:0000256" key="2">
    <source>
        <dbReference type="ARBA" id="ARBA00022777"/>
    </source>
</evidence>
<dbReference type="PANTHER" id="PTHR10584">
    <property type="entry name" value="SUGAR KINASE"/>
    <property type="match status" value="1"/>
</dbReference>
<accession>A0A554LXA2</accession>
<name>A0A554LXA2_9BACT</name>
<dbReference type="Pfam" id="PF00294">
    <property type="entry name" value="PfkB"/>
    <property type="match status" value="1"/>
</dbReference>
<proteinExistence type="predicted"/>
<protein>
    <submittedName>
        <fullName evidence="4">PfkB domain-containing protein</fullName>
    </submittedName>
</protein>
<dbReference type="Gene3D" id="3.40.1190.20">
    <property type="match status" value="1"/>
</dbReference>
<dbReference type="PANTHER" id="PTHR10584:SF166">
    <property type="entry name" value="RIBOKINASE"/>
    <property type="match status" value="1"/>
</dbReference>
<sequence>MAQFDIVTIGDIVQDIFIWPEKNITAGDFCFVKGSKTKVARLETGLGGCAANVVVGLARLGLKTAIISILNDDAWAEKARRILAQGGVGDNLIKKDVRCQDSIGIIMMSEGGERTILIHHGLDDYSQLKIPANFKSNWLYVSSLGDNWQKVYDRIIPLASEKGTQIAVNPGGQELREPAGLKRLLRVSRVVFVNEVEAKLLTGSSKSRPIREVVKDLLLTGVELAVLTCGSRGAYAMSQNDKEIHFQAADNVQMVDATGAGDGFASGFLAALLSEKTAISQPFSQPLIKKALIWGSKNAASVVQKVTAQAGLLHRSTLNAHSS</sequence>
<dbReference type="SUPFAM" id="SSF53613">
    <property type="entry name" value="Ribokinase-like"/>
    <property type="match status" value="1"/>
</dbReference>
<evidence type="ECO:0000313" key="5">
    <source>
        <dbReference type="Proteomes" id="UP000318711"/>
    </source>
</evidence>
<organism evidence="4 5">
    <name type="scientific">Candidatus Berkelbacteria bacterium Licking1014_2</name>
    <dbReference type="NCBI Taxonomy" id="2017146"/>
    <lineage>
        <taxon>Bacteria</taxon>
        <taxon>Candidatus Berkelbacteria</taxon>
    </lineage>
</organism>
<dbReference type="EMBL" id="VMGL01000001">
    <property type="protein sequence ID" value="TSC97495.1"/>
    <property type="molecule type" value="Genomic_DNA"/>
</dbReference>
<evidence type="ECO:0000256" key="1">
    <source>
        <dbReference type="ARBA" id="ARBA00022679"/>
    </source>
</evidence>
<reference evidence="4 5" key="1">
    <citation type="submission" date="2017-07" db="EMBL/GenBank/DDBJ databases">
        <title>Mechanisms for carbon and nitrogen cycling indicate functional differentiation within the Candidate Phyla Radiation.</title>
        <authorList>
            <person name="Danczak R.E."/>
            <person name="Johnston M.D."/>
            <person name="Kenah C."/>
            <person name="Slattery M."/>
            <person name="Wrighton K.C."/>
            <person name="Wilkins M.J."/>
        </authorList>
    </citation>
    <scope>NUCLEOTIDE SEQUENCE [LARGE SCALE GENOMIC DNA]</scope>
    <source>
        <strain evidence="4">Licking1014_2</strain>
    </source>
</reference>
<dbReference type="AlphaFoldDB" id="A0A554LXA2"/>
<comment type="caution">
    <text evidence="4">The sequence shown here is derived from an EMBL/GenBank/DDBJ whole genome shotgun (WGS) entry which is preliminary data.</text>
</comment>
<keyword evidence="2" id="KW-0418">Kinase</keyword>
<dbReference type="GO" id="GO:0016301">
    <property type="term" value="F:kinase activity"/>
    <property type="evidence" value="ECO:0007669"/>
    <property type="project" value="UniProtKB-KW"/>
</dbReference>
<feature type="domain" description="Carbohydrate kinase PfkB" evidence="3">
    <location>
        <begin position="6"/>
        <end position="311"/>
    </location>
</feature>
<evidence type="ECO:0000313" key="4">
    <source>
        <dbReference type="EMBL" id="TSC97495.1"/>
    </source>
</evidence>
<evidence type="ECO:0000259" key="3">
    <source>
        <dbReference type="Pfam" id="PF00294"/>
    </source>
</evidence>